<dbReference type="PANTHER" id="PTHR30106">
    <property type="entry name" value="INNER MEMBRANE PROTEIN YEIH-RELATED"/>
    <property type="match status" value="1"/>
</dbReference>
<keyword evidence="3" id="KW-1003">Cell membrane</keyword>
<feature type="transmembrane region" description="Helical" evidence="7">
    <location>
        <begin position="103"/>
        <end position="128"/>
    </location>
</feature>
<protein>
    <submittedName>
        <fullName evidence="8">YeiH family putative sulfate export transporter</fullName>
    </submittedName>
</protein>
<keyword evidence="9" id="KW-1185">Reference proteome</keyword>
<sequence length="344" mass="35819">MAYVAPESQTKIRPLNAWVPGWAPGLALAVSVGLLALAAAQLPLLQRWQLSALTVAIVLGMLIGNLAGARLPAGIAPGIGLAQRQLLRAGVVLYGLRLSFQDVAAVGVHGLLIDLIVVVSTLGLGTWVGRRWFGLDRDTALLTAAGSAICGAAAVLAVERVIRPEPSKVAIAVASVVLFGTLNIFLYPQLYPHLGLDPAAFGLYAGATVHEVAQVVAVGSAISPETADAAVVVKLTRVLMLVPVLLVLGWREARNGGQRAMVVPWFAIGFLGVVALNSMVTVPAAMRSALLTLDTLLLATAMAALGIETRVSKLRALGPRPLLLAAALFGWLSIGGYVLVRWLA</sequence>
<evidence type="ECO:0000313" key="9">
    <source>
        <dbReference type="Proteomes" id="UP000663400"/>
    </source>
</evidence>
<name>A0ABX7RED9_9GAMM</name>
<dbReference type="Pfam" id="PF03601">
    <property type="entry name" value="Cons_hypoth698"/>
    <property type="match status" value="1"/>
</dbReference>
<gene>
    <name evidence="8" type="ORF">HIV01_006055</name>
</gene>
<evidence type="ECO:0000256" key="6">
    <source>
        <dbReference type="ARBA" id="ARBA00023136"/>
    </source>
</evidence>
<evidence type="ECO:0000256" key="1">
    <source>
        <dbReference type="ARBA" id="ARBA00004651"/>
    </source>
</evidence>
<dbReference type="Proteomes" id="UP000663400">
    <property type="component" value="Chromosome"/>
</dbReference>
<evidence type="ECO:0000256" key="5">
    <source>
        <dbReference type="ARBA" id="ARBA00022989"/>
    </source>
</evidence>
<reference evidence="8 9" key="1">
    <citation type="submission" date="2021-02" db="EMBL/GenBank/DDBJ databases">
        <title>Lysobacter arenosi sp. nov., isolated from soil of gangwondo yeongwol, south Korea.</title>
        <authorList>
            <person name="Kim K.R."/>
            <person name="Kim K.H."/>
            <person name="Jeon C.O."/>
        </authorList>
    </citation>
    <scope>NUCLEOTIDE SEQUENCE [LARGE SCALE GENOMIC DNA]</scope>
    <source>
        <strain evidence="8 9">R7</strain>
    </source>
</reference>
<evidence type="ECO:0000256" key="7">
    <source>
        <dbReference type="SAM" id="Phobius"/>
    </source>
</evidence>
<keyword evidence="4 7" id="KW-0812">Transmembrane</keyword>
<evidence type="ECO:0000256" key="4">
    <source>
        <dbReference type="ARBA" id="ARBA00022692"/>
    </source>
</evidence>
<feature type="transmembrane region" description="Helical" evidence="7">
    <location>
        <begin position="50"/>
        <end position="69"/>
    </location>
</feature>
<comment type="subcellular location">
    <subcellularLocation>
        <location evidence="1">Cell membrane</location>
        <topology evidence="1">Multi-pass membrane protein</topology>
    </subcellularLocation>
</comment>
<accession>A0ABX7RED9</accession>
<dbReference type="NCBIfam" id="TIGR00698">
    <property type="entry name" value="YeiH family putative sulfate export transporter"/>
    <property type="match status" value="1"/>
</dbReference>
<feature type="transmembrane region" description="Helical" evidence="7">
    <location>
        <begin position="20"/>
        <end position="38"/>
    </location>
</feature>
<dbReference type="InterPro" id="IPR018383">
    <property type="entry name" value="UPF0324_pro"/>
</dbReference>
<dbReference type="RefSeq" id="WP_200605425.1">
    <property type="nucleotide sequence ID" value="NZ_CP071517.1"/>
</dbReference>
<feature type="transmembrane region" description="Helical" evidence="7">
    <location>
        <begin position="140"/>
        <end position="157"/>
    </location>
</feature>
<comment type="similarity">
    <text evidence="2">Belongs to the UPF0324 family.</text>
</comment>
<organism evidence="8 9">
    <name type="scientific">Lysobacter arenosi</name>
    <dbReference type="NCBI Taxonomy" id="2795387"/>
    <lineage>
        <taxon>Bacteria</taxon>
        <taxon>Pseudomonadati</taxon>
        <taxon>Pseudomonadota</taxon>
        <taxon>Gammaproteobacteria</taxon>
        <taxon>Lysobacterales</taxon>
        <taxon>Lysobacteraceae</taxon>
        <taxon>Lysobacter</taxon>
    </lineage>
</organism>
<evidence type="ECO:0000256" key="2">
    <source>
        <dbReference type="ARBA" id="ARBA00007977"/>
    </source>
</evidence>
<feature type="transmembrane region" description="Helical" evidence="7">
    <location>
        <begin position="321"/>
        <end position="340"/>
    </location>
</feature>
<feature type="transmembrane region" description="Helical" evidence="7">
    <location>
        <begin position="288"/>
        <end position="309"/>
    </location>
</feature>
<keyword evidence="5 7" id="KW-1133">Transmembrane helix</keyword>
<dbReference type="PANTHER" id="PTHR30106:SF2">
    <property type="entry name" value="UPF0324 INNER MEMBRANE PROTEIN YEIH"/>
    <property type="match status" value="1"/>
</dbReference>
<evidence type="ECO:0000313" key="8">
    <source>
        <dbReference type="EMBL" id="QSX76060.1"/>
    </source>
</evidence>
<feature type="transmembrane region" description="Helical" evidence="7">
    <location>
        <begin position="229"/>
        <end position="250"/>
    </location>
</feature>
<evidence type="ECO:0000256" key="3">
    <source>
        <dbReference type="ARBA" id="ARBA00022475"/>
    </source>
</evidence>
<dbReference type="InterPro" id="IPR004630">
    <property type="entry name" value="UPF0324_YeiH-like"/>
</dbReference>
<feature type="transmembrane region" description="Helical" evidence="7">
    <location>
        <begin position="262"/>
        <end position="282"/>
    </location>
</feature>
<proteinExistence type="inferred from homology"/>
<dbReference type="EMBL" id="CP071517">
    <property type="protein sequence ID" value="QSX76060.1"/>
    <property type="molecule type" value="Genomic_DNA"/>
</dbReference>
<feature type="transmembrane region" description="Helical" evidence="7">
    <location>
        <begin position="169"/>
        <end position="187"/>
    </location>
</feature>
<keyword evidence="6 7" id="KW-0472">Membrane</keyword>